<keyword evidence="6" id="KW-0694">RNA-binding</keyword>
<dbReference type="GO" id="GO:0004519">
    <property type="term" value="F:endonuclease activity"/>
    <property type="evidence" value="ECO:0007669"/>
    <property type="project" value="UniProtKB-KW"/>
</dbReference>
<feature type="domain" description="CRISPR type III-associated protein" evidence="9">
    <location>
        <begin position="16"/>
        <end position="96"/>
    </location>
</feature>
<evidence type="ECO:0000256" key="1">
    <source>
        <dbReference type="ARBA" id="ARBA00006342"/>
    </source>
</evidence>
<protein>
    <recommendedName>
        <fullName evidence="2">CRISPR system Cms endoribonuclease Csm3</fullName>
    </recommendedName>
    <alternativeName>
        <fullName evidence="8">CRISPR type III A-associated RAMP protein Csm3</fullName>
    </alternativeName>
</protein>
<dbReference type="PANTHER" id="PTHR35579:SF3">
    <property type="entry name" value="CRISPR SYSTEM CMS ENDORIBONUCLEASE CSM3"/>
    <property type="match status" value="1"/>
</dbReference>
<evidence type="ECO:0000256" key="8">
    <source>
        <dbReference type="ARBA" id="ARBA00033183"/>
    </source>
</evidence>
<accession>A0A0F9J1R1</accession>
<dbReference type="InterPro" id="IPR052216">
    <property type="entry name" value="CRISPR_Csm3_endoribonuclease"/>
</dbReference>
<dbReference type="GO" id="GO:0016787">
    <property type="term" value="F:hydrolase activity"/>
    <property type="evidence" value="ECO:0007669"/>
    <property type="project" value="UniProtKB-KW"/>
</dbReference>
<keyword evidence="5" id="KW-0378">Hydrolase</keyword>
<dbReference type="EMBL" id="LAZR01011085">
    <property type="protein sequence ID" value="KKM63513.1"/>
    <property type="molecule type" value="Genomic_DNA"/>
</dbReference>
<keyword evidence="4" id="KW-0255">Endonuclease</keyword>
<dbReference type="NCBIfam" id="TIGR02582">
    <property type="entry name" value="cas7_TM1809"/>
    <property type="match status" value="1"/>
</dbReference>
<reference evidence="10" key="1">
    <citation type="journal article" date="2015" name="Nature">
        <title>Complex archaea that bridge the gap between prokaryotes and eukaryotes.</title>
        <authorList>
            <person name="Spang A."/>
            <person name="Saw J.H."/>
            <person name="Jorgensen S.L."/>
            <person name="Zaremba-Niedzwiedzka K."/>
            <person name="Martijn J."/>
            <person name="Lind A.E."/>
            <person name="van Eijk R."/>
            <person name="Schleper C."/>
            <person name="Guy L."/>
            <person name="Ettema T.J."/>
        </authorList>
    </citation>
    <scope>NUCLEOTIDE SEQUENCE</scope>
</reference>
<keyword evidence="3" id="KW-0540">Nuclease</keyword>
<dbReference type="AlphaFoldDB" id="A0A0F9J1R1"/>
<evidence type="ECO:0000256" key="5">
    <source>
        <dbReference type="ARBA" id="ARBA00022801"/>
    </source>
</evidence>
<keyword evidence="7" id="KW-0051">Antiviral defense</keyword>
<evidence type="ECO:0000256" key="4">
    <source>
        <dbReference type="ARBA" id="ARBA00022759"/>
    </source>
</evidence>
<evidence type="ECO:0000313" key="10">
    <source>
        <dbReference type="EMBL" id="KKM63513.1"/>
    </source>
</evidence>
<evidence type="ECO:0000256" key="3">
    <source>
        <dbReference type="ARBA" id="ARBA00022722"/>
    </source>
</evidence>
<dbReference type="Pfam" id="PF03787">
    <property type="entry name" value="RAMPs"/>
    <property type="match status" value="1"/>
</dbReference>
<comment type="caution">
    <text evidence="10">The sequence shown here is derived from an EMBL/GenBank/DDBJ whole genome shotgun (WGS) entry which is preliminary data.</text>
</comment>
<comment type="similarity">
    <text evidence="1">Belongs to the CRISPR-associated Csm3 family.</text>
</comment>
<name>A0A0F9J1R1_9ZZZZ</name>
<dbReference type="GO" id="GO:0051607">
    <property type="term" value="P:defense response to virus"/>
    <property type="evidence" value="ECO:0007669"/>
    <property type="project" value="UniProtKB-KW"/>
</dbReference>
<evidence type="ECO:0000256" key="7">
    <source>
        <dbReference type="ARBA" id="ARBA00023118"/>
    </source>
</evidence>
<dbReference type="InterPro" id="IPR013412">
    <property type="entry name" value="CRISPR-assoc_RAMP_Csm3"/>
</dbReference>
<dbReference type="InterPro" id="IPR005537">
    <property type="entry name" value="RAMP_III_fam"/>
</dbReference>
<evidence type="ECO:0000259" key="9">
    <source>
        <dbReference type="Pfam" id="PF03787"/>
    </source>
</evidence>
<evidence type="ECO:0000256" key="6">
    <source>
        <dbReference type="ARBA" id="ARBA00022884"/>
    </source>
</evidence>
<organism evidence="10">
    <name type="scientific">marine sediment metagenome</name>
    <dbReference type="NCBI Taxonomy" id="412755"/>
    <lineage>
        <taxon>unclassified sequences</taxon>
        <taxon>metagenomes</taxon>
        <taxon>ecological metagenomes</taxon>
    </lineage>
</organism>
<gene>
    <name evidence="10" type="ORF">LCGC14_1510750</name>
</gene>
<sequence>MLDEVHFHEHRSELFKNLELEFTEDKIENSIDRISAKATPRHLERVPNGVLFDFEIILDIFSSDDKELLKELIKGLKLLEDDYLGGSGTRGSGKVSFRDIKIVYRSVEFYASEKAEISIVEEPDLINITDEKWYNNVFSKISL</sequence>
<evidence type="ECO:0000256" key="2">
    <source>
        <dbReference type="ARBA" id="ARBA00022150"/>
    </source>
</evidence>
<proteinExistence type="inferred from homology"/>
<dbReference type="GO" id="GO:0003723">
    <property type="term" value="F:RNA binding"/>
    <property type="evidence" value="ECO:0007669"/>
    <property type="project" value="UniProtKB-KW"/>
</dbReference>
<dbReference type="PANTHER" id="PTHR35579">
    <property type="entry name" value="CRISPR SYSTEM CMS ENDORIBONUCLEASE CSM3"/>
    <property type="match status" value="1"/>
</dbReference>